<protein>
    <submittedName>
        <fullName evidence="1">Uncharacterized protein</fullName>
    </submittedName>
</protein>
<organism evidence="1 2">
    <name type="scientific">Mycolicibacterium iranicum</name>
    <name type="common">Mycobacterium iranicum</name>
    <dbReference type="NCBI Taxonomy" id="912594"/>
    <lineage>
        <taxon>Bacteria</taxon>
        <taxon>Bacillati</taxon>
        <taxon>Actinomycetota</taxon>
        <taxon>Actinomycetes</taxon>
        <taxon>Mycobacteriales</taxon>
        <taxon>Mycobacteriaceae</taxon>
        <taxon>Mycolicibacterium</taxon>
    </lineage>
</organism>
<dbReference type="Proteomes" id="UP000550501">
    <property type="component" value="Unassembled WGS sequence"/>
</dbReference>
<proteinExistence type="predicted"/>
<gene>
    <name evidence="1" type="ORF">FHR72_000234</name>
</gene>
<keyword evidence="2" id="KW-1185">Reference proteome</keyword>
<dbReference type="RefSeq" id="WP_183466072.1">
    <property type="nucleotide sequence ID" value="NZ_JACHVU010000001.1"/>
</dbReference>
<accession>A0A839PZ38</accession>
<sequence length="101" mass="11251">MATGQHPFWRSGTCSVWVGYGEDGALTFHGEDSAYLGDPDHHYEYWVTVAPDQFPQLRKALGVGPAADPVDAVCDHVEQIMARGERSWLDDHGIDRGFHCH</sequence>
<dbReference type="EMBL" id="JACHVU010000001">
    <property type="protein sequence ID" value="MBB2988777.1"/>
    <property type="molecule type" value="Genomic_DNA"/>
</dbReference>
<reference evidence="1 2" key="1">
    <citation type="submission" date="2020-08" db="EMBL/GenBank/DDBJ databases">
        <title>The Agave Microbiome: Exploring the role of microbial communities in plant adaptations to desert environments.</title>
        <authorList>
            <person name="Partida-Martinez L.P."/>
        </authorList>
    </citation>
    <scope>NUCLEOTIDE SEQUENCE [LARGE SCALE GENOMIC DNA]</scope>
    <source>
        <strain evidence="1 2">AT2.18</strain>
    </source>
</reference>
<evidence type="ECO:0000313" key="1">
    <source>
        <dbReference type="EMBL" id="MBB2988777.1"/>
    </source>
</evidence>
<dbReference type="AlphaFoldDB" id="A0A839PZ38"/>
<evidence type="ECO:0000313" key="2">
    <source>
        <dbReference type="Proteomes" id="UP000550501"/>
    </source>
</evidence>
<comment type="caution">
    <text evidence="1">The sequence shown here is derived from an EMBL/GenBank/DDBJ whole genome shotgun (WGS) entry which is preliminary data.</text>
</comment>
<name>A0A839PZ38_MYCIR</name>